<dbReference type="Pfam" id="PF22252">
    <property type="entry name" value="PNGase_F-II_N"/>
    <property type="match status" value="1"/>
</dbReference>
<dbReference type="NCBIfam" id="TIGR01200">
    <property type="entry name" value="GLPGLI"/>
    <property type="match status" value="1"/>
</dbReference>
<proteinExistence type="predicted"/>
<comment type="caution">
    <text evidence="1">The sequence shown here is derived from an EMBL/GenBank/DDBJ whole genome shotgun (WGS) entry which is preliminary data.</text>
</comment>
<accession>A0ABV1FRN4</accession>
<dbReference type="RefSeq" id="WP_215760073.1">
    <property type="nucleotide sequence ID" value="NZ_JAHKBE010000028.1"/>
</dbReference>
<dbReference type="EMBL" id="JBBNFP010000029">
    <property type="protein sequence ID" value="MEQ2487030.1"/>
    <property type="molecule type" value="Genomic_DNA"/>
</dbReference>
<evidence type="ECO:0000313" key="2">
    <source>
        <dbReference type="Proteomes" id="UP001487296"/>
    </source>
</evidence>
<gene>
    <name evidence="1" type="ORF">AAAT34_08165</name>
</gene>
<evidence type="ECO:0000313" key="1">
    <source>
        <dbReference type="EMBL" id="MEQ2487030.1"/>
    </source>
</evidence>
<keyword evidence="2" id="KW-1185">Reference proteome</keyword>
<dbReference type="InterPro" id="IPR005901">
    <property type="entry name" value="GLPGLI"/>
</dbReference>
<protein>
    <submittedName>
        <fullName evidence="1">GLPGLI family protein</fullName>
    </submittedName>
</protein>
<reference evidence="1 2" key="1">
    <citation type="submission" date="2024-04" db="EMBL/GenBank/DDBJ databases">
        <title>Human intestinal bacterial collection.</title>
        <authorList>
            <person name="Pauvert C."/>
            <person name="Hitch T.C.A."/>
            <person name="Clavel T."/>
        </authorList>
    </citation>
    <scope>NUCLEOTIDE SEQUENCE [LARGE SCALE GENOMIC DNA]</scope>
    <source>
        <strain evidence="1 2">CLA-AA-H145</strain>
    </source>
</reference>
<name>A0ABV1FRN4_9BACT</name>
<organism evidence="1 2">
    <name type="scientific">Hallella faecis</name>
    <dbReference type="NCBI Taxonomy" id="2841596"/>
    <lineage>
        <taxon>Bacteria</taxon>
        <taxon>Pseudomonadati</taxon>
        <taxon>Bacteroidota</taxon>
        <taxon>Bacteroidia</taxon>
        <taxon>Bacteroidales</taxon>
        <taxon>Prevotellaceae</taxon>
        <taxon>Hallella</taxon>
    </lineage>
</organism>
<sequence length="270" mass="31505">MKTLFGILAYCIVATCVYSQEVADTVSVRVQYYALYKHTQEQKEAYDDINLLDIGRHSSRFYSQRFERFLHLRDSVKSVNTDPMSYLQFLANTFGSKKGREYEVYKHIPQRGTLTYTDVVHNDFSFCYEESIPTFSWELAEGDTIIIGYPCHKAVCQFRGRTWTAWYSLDLPFDNGPWKLGGLPGLILAASESRHEFSFVATGIEQMRQTATICFYPKRYLRSTPAKFQRLLEDYWKDQWNTTNRLQGSGYSEPPKAQRSFNACLMEKYE</sequence>
<dbReference type="Proteomes" id="UP001487296">
    <property type="component" value="Unassembled WGS sequence"/>
</dbReference>